<comment type="caution">
    <text evidence="2">The sequence shown here is derived from an EMBL/GenBank/DDBJ whole genome shotgun (WGS) entry which is preliminary data.</text>
</comment>
<dbReference type="Pfam" id="PF01636">
    <property type="entry name" value="APH"/>
    <property type="match status" value="1"/>
</dbReference>
<dbReference type="InterPro" id="IPR011009">
    <property type="entry name" value="Kinase-like_dom_sf"/>
</dbReference>
<dbReference type="Gene3D" id="3.90.1200.10">
    <property type="match status" value="1"/>
</dbReference>
<dbReference type="InterPro" id="IPR047175">
    <property type="entry name" value="CotS-like"/>
</dbReference>
<dbReference type="Proteomes" id="UP001077662">
    <property type="component" value="Unassembled WGS sequence"/>
</dbReference>
<dbReference type="EMBL" id="JAPTNE010000003">
    <property type="protein sequence ID" value="MCZ0805671.1"/>
    <property type="molecule type" value="Genomic_DNA"/>
</dbReference>
<dbReference type="PANTHER" id="PTHR39179">
    <property type="entry name" value="SPORE COAT PROTEIN I"/>
    <property type="match status" value="1"/>
</dbReference>
<evidence type="ECO:0000313" key="2">
    <source>
        <dbReference type="EMBL" id="MCZ0805671.1"/>
    </source>
</evidence>
<accession>A0AAP3DCQ6</accession>
<gene>
    <name evidence="2" type="ORF">O0554_01885</name>
</gene>
<dbReference type="InterPro" id="IPR002575">
    <property type="entry name" value="Aminoglycoside_PTrfase"/>
</dbReference>
<evidence type="ECO:0000259" key="1">
    <source>
        <dbReference type="Pfam" id="PF01636"/>
    </source>
</evidence>
<dbReference type="GO" id="GO:0042601">
    <property type="term" value="C:endospore-forming forespore"/>
    <property type="evidence" value="ECO:0007669"/>
    <property type="project" value="TreeGrafter"/>
</dbReference>
<dbReference type="SUPFAM" id="SSF56112">
    <property type="entry name" value="Protein kinase-like (PK-like)"/>
    <property type="match status" value="1"/>
</dbReference>
<dbReference type="AlphaFoldDB" id="A0AAP3DCQ6"/>
<dbReference type="Gene3D" id="3.30.200.20">
    <property type="entry name" value="Phosphorylase Kinase, domain 1"/>
    <property type="match status" value="1"/>
</dbReference>
<evidence type="ECO:0000313" key="3">
    <source>
        <dbReference type="Proteomes" id="UP001077662"/>
    </source>
</evidence>
<dbReference type="PANTHER" id="PTHR39179:SF1">
    <property type="entry name" value="SPORE COAT PROTEIN I"/>
    <property type="match status" value="1"/>
</dbReference>
<name>A0AAP3DCQ6_BRELA</name>
<reference evidence="2" key="1">
    <citation type="submission" date="2022-09" db="EMBL/GenBank/DDBJ databases">
        <title>Genome analysis and characterization of larvicidal activity of Brevibacillus strains.</title>
        <authorList>
            <person name="Patrusheva E.V."/>
            <person name="Izotova A.O."/>
            <person name="Toshchakov S.V."/>
            <person name="Sineoky S.P."/>
        </authorList>
    </citation>
    <scope>NUCLEOTIDE SEQUENCE</scope>
    <source>
        <strain evidence="2">VKPM_B-13247</strain>
    </source>
</reference>
<sequence length="339" mass="40567">MNRLDVILLNTDLRKAVEHTYCMQILETEILHDTGRTIVIHLKTSKGDYVLKRIILEEERLLFILAVEDQIRNTGIYIPIVLPTADGKRYFTWENQYYLMQQYIYGDPSADPNMGETTVDNIWERGVLLGQLHRASYGFSTPMSQKYMGLNNWDEQYQSGLRYLKRWYERNKNRSSERKQVMCEYLPYFQVAGHQIYQALQRSSYYANLKYRSVAEQWICHGDFHRGNVFKRRGQFWVIDWEFTRHDFPSKDLERLVNLLVKKQSQWSREAFTTLIDQYLSKNALSQADQWILYHDLAFPHGVRRMVRYGMYKKGSVSDLEELLQKEWDRSEHLKQLLD</sequence>
<proteinExistence type="predicted"/>
<dbReference type="GeneID" id="61077947"/>
<dbReference type="RefSeq" id="WP_236847675.1">
    <property type="nucleotide sequence ID" value="NZ_CP032410.1"/>
</dbReference>
<feature type="domain" description="Aminoglycoside phosphotransferase" evidence="1">
    <location>
        <begin position="40"/>
        <end position="278"/>
    </location>
</feature>
<organism evidence="2 3">
    <name type="scientific">Brevibacillus laterosporus</name>
    <name type="common">Bacillus laterosporus</name>
    <dbReference type="NCBI Taxonomy" id="1465"/>
    <lineage>
        <taxon>Bacteria</taxon>
        <taxon>Bacillati</taxon>
        <taxon>Bacillota</taxon>
        <taxon>Bacilli</taxon>
        <taxon>Bacillales</taxon>
        <taxon>Paenibacillaceae</taxon>
        <taxon>Brevibacillus</taxon>
    </lineage>
</organism>
<protein>
    <submittedName>
        <fullName evidence="2">Phosphotransferase</fullName>
    </submittedName>
</protein>